<organism evidence="2">
    <name type="scientific">Picea sitchensis</name>
    <name type="common">Sitka spruce</name>
    <name type="synonym">Pinus sitchensis</name>
    <dbReference type="NCBI Taxonomy" id="3332"/>
    <lineage>
        <taxon>Eukaryota</taxon>
        <taxon>Viridiplantae</taxon>
        <taxon>Streptophyta</taxon>
        <taxon>Embryophyta</taxon>
        <taxon>Tracheophyta</taxon>
        <taxon>Spermatophyta</taxon>
        <taxon>Pinopsida</taxon>
        <taxon>Pinidae</taxon>
        <taxon>Conifers I</taxon>
        <taxon>Pinales</taxon>
        <taxon>Pinaceae</taxon>
        <taxon>Picea</taxon>
    </lineage>
</organism>
<keyword evidence="1" id="KW-0472">Membrane</keyword>
<geneLocation type="mitochondrion" evidence="2"/>
<feature type="transmembrane region" description="Helical" evidence="1">
    <location>
        <begin position="12"/>
        <end position="29"/>
    </location>
</feature>
<protein>
    <submittedName>
        <fullName evidence="2">Uncharacterized protein</fullName>
    </submittedName>
</protein>
<gene>
    <name evidence="2" type="primary">orf05459</name>
    <name evidence="2" type="ORF">Q903MT_gene5427</name>
</gene>
<sequence length="60" mass="6674">MDGKTIVSVPCLVYWSGNLLLAASILCVLKKNRDMEVSRVHIPVTLSLLQERSVEPHSLL</sequence>
<keyword evidence="1" id="KW-1133">Transmembrane helix</keyword>
<reference evidence="2" key="1">
    <citation type="submission" date="2019-03" db="EMBL/GenBank/DDBJ databases">
        <title>Largest Complete Mitochondrial Genome of a Gymnosperm, Sitka Spruce (Picea sitchensis), Indicates Complex Physical Structure.</title>
        <authorList>
            <person name="Jackman S.D."/>
            <person name="Coombe L."/>
            <person name="Warren R."/>
            <person name="Kirk H."/>
            <person name="Trinh E."/>
            <person name="McLeod T."/>
            <person name="Pleasance S."/>
            <person name="Pandoh P."/>
            <person name="Zhao Y."/>
            <person name="Coope R."/>
            <person name="Bousquet J."/>
            <person name="Bohlmann J.C."/>
            <person name="Jones S.J.M."/>
            <person name="Birol I."/>
        </authorList>
    </citation>
    <scope>NUCLEOTIDE SEQUENCE</scope>
    <source>
        <strain evidence="2">Q903</strain>
    </source>
</reference>
<dbReference type="EMBL" id="MK697702">
    <property type="protein sequence ID" value="QHR91393.1"/>
    <property type="molecule type" value="Genomic_DNA"/>
</dbReference>
<evidence type="ECO:0000313" key="2">
    <source>
        <dbReference type="EMBL" id="QHR91393.1"/>
    </source>
</evidence>
<evidence type="ECO:0000256" key="1">
    <source>
        <dbReference type="SAM" id="Phobius"/>
    </source>
</evidence>
<proteinExistence type="predicted"/>
<name>A0A6B9XTK3_PICSI</name>
<accession>A0A6B9XTK3</accession>
<keyword evidence="1" id="KW-0812">Transmembrane</keyword>
<keyword evidence="2" id="KW-0496">Mitochondrion</keyword>
<dbReference type="AlphaFoldDB" id="A0A6B9XTK3"/>